<dbReference type="AlphaFoldDB" id="A0ABD5Z7Y5"/>
<evidence type="ECO:0000313" key="10">
    <source>
        <dbReference type="Proteomes" id="UP001596447"/>
    </source>
</evidence>
<dbReference type="InterPro" id="IPR024176">
    <property type="entry name" value="Citrate_synthase_bac-typ"/>
</dbReference>
<dbReference type="EC" id="2.3.3.16" evidence="6"/>
<keyword evidence="10" id="KW-1185">Reference proteome</keyword>
<protein>
    <recommendedName>
        <fullName evidence="6 8">Citrate synthase</fullName>
        <ecNumber evidence="6">2.3.3.16</ecNumber>
    </recommendedName>
</protein>
<evidence type="ECO:0000256" key="7">
    <source>
        <dbReference type="PIRSR" id="PIRSR001369-1"/>
    </source>
</evidence>
<evidence type="ECO:0000256" key="6">
    <source>
        <dbReference type="PIRNR" id="PIRNR001369"/>
    </source>
</evidence>
<dbReference type="PANTHER" id="PTHR11739:SF4">
    <property type="entry name" value="CITRATE SYNTHASE, PEROXISOMAL"/>
    <property type="match status" value="1"/>
</dbReference>
<dbReference type="CDD" id="cd06110">
    <property type="entry name" value="BSuCS-II_like"/>
    <property type="match status" value="1"/>
</dbReference>
<gene>
    <name evidence="9" type="primary">citZ</name>
    <name evidence="9" type="ORF">ACFQJ9_17955</name>
</gene>
<dbReference type="NCBIfam" id="TIGR01800">
    <property type="entry name" value="cit_synth_II"/>
    <property type="match status" value="1"/>
</dbReference>
<sequence length="378" mass="41692">MSDELKKGLEGVLVAESELSYIDGDAGRLVYRGYDIEDLARDASYEEVLYLLWHGELPTADELDEFEADMASNRTVDDDVLALVEDLAAADEEPMAALRTAVSALSAHDPDADADPQDTEVNLAKGKRITAKIPTIIAAFTRLRDGDDPVEPREDLDHAANFLYMLNDEEPDDVLAETFDMALVLHADHGLNASTFSSMVTASTLSDLHSALTSAVGTLAGPLHGGANQNVMEMLQEVDESGKEPVRWVKDALDNGERVAGFGHRVYNVKDPRAKILGEKSEELGEAAGDTKWYETSVAIEEYMKEEKGLAPNVDFYSATTYYQMGIPVDIYTPIFAMARAGGWIAHVLEQYEDNRLIRPRARYVGPKDQEFTPLDER</sequence>
<dbReference type="GO" id="GO:0036440">
    <property type="term" value="F:citrate synthase activity"/>
    <property type="evidence" value="ECO:0007669"/>
    <property type="project" value="UniProtKB-EC"/>
</dbReference>
<dbReference type="Pfam" id="PF00285">
    <property type="entry name" value="Citrate_synt"/>
    <property type="match status" value="1"/>
</dbReference>
<evidence type="ECO:0000256" key="5">
    <source>
        <dbReference type="ARBA" id="ARBA00049288"/>
    </source>
</evidence>
<keyword evidence="3" id="KW-0816">Tricarboxylic acid cycle</keyword>
<evidence type="ECO:0000256" key="2">
    <source>
        <dbReference type="ARBA" id="ARBA00010566"/>
    </source>
</evidence>
<dbReference type="NCBIfam" id="NF041301">
    <property type="entry name" value="Cit_synth_Halo_CitZ"/>
    <property type="match status" value="1"/>
</dbReference>
<dbReference type="InterPro" id="IPR016143">
    <property type="entry name" value="Citrate_synth-like_sm_a-sub"/>
</dbReference>
<dbReference type="InterPro" id="IPR016142">
    <property type="entry name" value="Citrate_synth-like_lrg_a-sub"/>
</dbReference>
<proteinExistence type="inferred from homology"/>
<dbReference type="SUPFAM" id="SSF48256">
    <property type="entry name" value="Citrate synthase"/>
    <property type="match status" value="1"/>
</dbReference>
<dbReference type="PIRSF" id="PIRSF001369">
    <property type="entry name" value="Citrate_synth"/>
    <property type="match status" value="1"/>
</dbReference>
<comment type="catalytic activity">
    <reaction evidence="5 6">
        <text>oxaloacetate + acetyl-CoA + H2O = citrate + CoA + H(+)</text>
        <dbReference type="Rhea" id="RHEA:16845"/>
        <dbReference type="ChEBI" id="CHEBI:15377"/>
        <dbReference type="ChEBI" id="CHEBI:15378"/>
        <dbReference type="ChEBI" id="CHEBI:16452"/>
        <dbReference type="ChEBI" id="CHEBI:16947"/>
        <dbReference type="ChEBI" id="CHEBI:57287"/>
        <dbReference type="ChEBI" id="CHEBI:57288"/>
        <dbReference type="EC" id="2.3.3.16"/>
    </reaction>
</comment>
<comment type="similarity">
    <text evidence="2 6 8">Belongs to the citrate synthase family.</text>
</comment>
<comment type="caution">
    <text evidence="9">The sequence shown here is derived from an EMBL/GenBank/DDBJ whole genome shotgun (WGS) entry which is preliminary data.</text>
</comment>
<dbReference type="InterPro" id="IPR036969">
    <property type="entry name" value="Citrate_synthase_sf"/>
</dbReference>
<dbReference type="EMBL" id="JBHTAR010000011">
    <property type="protein sequence ID" value="MFC7201266.1"/>
    <property type="molecule type" value="Genomic_DNA"/>
</dbReference>
<dbReference type="PANTHER" id="PTHR11739">
    <property type="entry name" value="CITRATE SYNTHASE"/>
    <property type="match status" value="1"/>
</dbReference>
<accession>A0ABD5Z7Y5</accession>
<reference evidence="9 10" key="1">
    <citation type="journal article" date="2019" name="Int. J. Syst. Evol. Microbiol.">
        <title>The Global Catalogue of Microorganisms (GCM) 10K type strain sequencing project: providing services to taxonomists for standard genome sequencing and annotation.</title>
        <authorList>
            <consortium name="The Broad Institute Genomics Platform"/>
            <consortium name="The Broad Institute Genome Sequencing Center for Infectious Disease"/>
            <person name="Wu L."/>
            <person name="Ma J."/>
        </authorList>
    </citation>
    <scope>NUCLEOTIDE SEQUENCE [LARGE SCALE GENOMIC DNA]</scope>
    <source>
        <strain evidence="9 10">XZGYJ-43</strain>
    </source>
</reference>
<keyword evidence="4 6" id="KW-0808">Transferase</keyword>
<dbReference type="Proteomes" id="UP001596447">
    <property type="component" value="Unassembled WGS sequence"/>
</dbReference>
<dbReference type="PRINTS" id="PR00143">
    <property type="entry name" value="CITRTSNTHASE"/>
</dbReference>
<evidence type="ECO:0000256" key="4">
    <source>
        <dbReference type="ARBA" id="ARBA00022679"/>
    </source>
</evidence>
<evidence type="ECO:0000256" key="8">
    <source>
        <dbReference type="RuleBase" id="RU000441"/>
    </source>
</evidence>
<dbReference type="InterPro" id="IPR054872">
    <property type="entry name" value="Cit_synth_Halo_CitZ"/>
</dbReference>
<comment type="pathway">
    <text evidence="1">Carbohydrate metabolism; tricarboxylic acid cycle.</text>
</comment>
<evidence type="ECO:0000256" key="1">
    <source>
        <dbReference type="ARBA" id="ARBA00005163"/>
    </source>
</evidence>
<evidence type="ECO:0000313" key="9">
    <source>
        <dbReference type="EMBL" id="MFC7201266.1"/>
    </source>
</evidence>
<name>A0ABD5Z7Y5_9EURY</name>
<dbReference type="InterPro" id="IPR011278">
    <property type="entry name" value="2-MeCitrate/Citrate_synth_II"/>
</dbReference>
<feature type="active site" evidence="7">
    <location>
        <position position="315"/>
    </location>
</feature>
<dbReference type="Gene3D" id="1.10.580.10">
    <property type="entry name" value="Citrate Synthase, domain 1"/>
    <property type="match status" value="1"/>
</dbReference>
<dbReference type="InterPro" id="IPR002020">
    <property type="entry name" value="Citrate_synthase"/>
</dbReference>
<dbReference type="GO" id="GO:0006099">
    <property type="term" value="P:tricarboxylic acid cycle"/>
    <property type="evidence" value="ECO:0007669"/>
    <property type="project" value="UniProtKB-KW"/>
</dbReference>
<keyword evidence="9" id="KW-0012">Acyltransferase</keyword>
<dbReference type="RefSeq" id="WP_279528018.1">
    <property type="nucleotide sequence ID" value="NZ_CP122312.1"/>
</dbReference>
<dbReference type="Gene3D" id="1.10.230.10">
    <property type="entry name" value="Cytochrome P450-Terp, domain 2"/>
    <property type="match status" value="1"/>
</dbReference>
<evidence type="ECO:0000256" key="3">
    <source>
        <dbReference type="ARBA" id="ARBA00022532"/>
    </source>
</evidence>
<organism evidence="9 10">
    <name type="scientific">Halospeciosus flavus</name>
    <dbReference type="NCBI Taxonomy" id="3032283"/>
    <lineage>
        <taxon>Archaea</taxon>
        <taxon>Methanobacteriati</taxon>
        <taxon>Methanobacteriota</taxon>
        <taxon>Stenosarchaea group</taxon>
        <taxon>Halobacteria</taxon>
        <taxon>Halobacteriales</taxon>
        <taxon>Halobacteriaceae</taxon>
        <taxon>Halospeciosus</taxon>
    </lineage>
</organism>
<feature type="active site" evidence="7">
    <location>
        <position position="264"/>
    </location>
</feature>